<evidence type="ECO:0000313" key="2">
    <source>
        <dbReference type="EMBL" id="MRV74122.1"/>
    </source>
</evidence>
<evidence type="ECO:0000256" key="1">
    <source>
        <dbReference type="SAM" id="Phobius"/>
    </source>
</evidence>
<keyword evidence="1" id="KW-0472">Membrane</keyword>
<keyword evidence="1" id="KW-0812">Transmembrane</keyword>
<accession>A0A7X2IQW5</accession>
<feature type="transmembrane region" description="Helical" evidence="1">
    <location>
        <begin position="24"/>
        <end position="47"/>
    </location>
</feature>
<keyword evidence="1" id="KW-1133">Transmembrane helix</keyword>
<feature type="transmembrane region" description="Helical" evidence="1">
    <location>
        <begin position="169"/>
        <end position="192"/>
    </location>
</feature>
<comment type="caution">
    <text evidence="2">The sequence shown here is derived from an EMBL/GenBank/DDBJ whole genome shotgun (WGS) entry which is preliminary data.</text>
</comment>
<protein>
    <submittedName>
        <fullName evidence="2">Uncharacterized protein</fullName>
    </submittedName>
</protein>
<feature type="transmembrane region" description="Helical" evidence="1">
    <location>
        <begin position="130"/>
        <end position="149"/>
    </location>
</feature>
<dbReference type="EMBL" id="WKJJ01000013">
    <property type="protein sequence ID" value="MRV74122.1"/>
    <property type="molecule type" value="Genomic_DNA"/>
</dbReference>
<feature type="transmembrane region" description="Helical" evidence="1">
    <location>
        <begin position="224"/>
        <end position="245"/>
    </location>
</feature>
<name>A0A7X2IQW5_9BURK</name>
<evidence type="ECO:0000313" key="3">
    <source>
        <dbReference type="Proteomes" id="UP000446768"/>
    </source>
</evidence>
<dbReference type="Proteomes" id="UP000446768">
    <property type="component" value="Unassembled WGS sequence"/>
</dbReference>
<sequence>MNKSFALLKTLCVQSLRRALQWRLPVLFVAALLLPLAIVVAPAWIVLDTQLSYSAQAAVLAQQLDLATITDLLNVGRRHVLGAQLALWTALACTALTSPLLAGATVTAARSTEPLPFGALLAGGMAEYARMARMLLWSLVVMGVALWAGATARELAQPDEALLPGDGEFAGYLANGVTALLVWAALVTADAGRAMLAADRRRKSAIAAWWHGVALLRRQPVAALGSYAVLGVIGFGVTGLLGLARLHFPTGNLPGDVAALILTQAIALLLAWFRAARLFALTAVARG</sequence>
<organism evidence="2 3">
    <name type="scientific">Pseudoduganella rivuli</name>
    <dbReference type="NCBI Taxonomy" id="2666085"/>
    <lineage>
        <taxon>Bacteria</taxon>
        <taxon>Pseudomonadati</taxon>
        <taxon>Pseudomonadota</taxon>
        <taxon>Betaproteobacteria</taxon>
        <taxon>Burkholderiales</taxon>
        <taxon>Oxalobacteraceae</taxon>
        <taxon>Telluria group</taxon>
        <taxon>Pseudoduganella</taxon>
    </lineage>
</organism>
<feature type="transmembrane region" description="Helical" evidence="1">
    <location>
        <begin position="85"/>
        <end position="109"/>
    </location>
</feature>
<dbReference type="AlphaFoldDB" id="A0A7X2IQW5"/>
<keyword evidence="3" id="KW-1185">Reference proteome</keyword>
<proteinExistence type="predicted"/>
<feature type="transmembrane region" description="Helical" evidence="1">
    <location>
        <begin position="257"/>
        <end position="276"/>
    </location>
</feature>
<gene>
    <name evidence="2" type="ORF">GJ700_20645</name>
</gene>
<dbReference type="RefSeq" id="WP_154377399.1">
    <property type="nucleotide sequence ID" value="NZ_WKJJ01000013.1"/>
</dbReference>
<reference evidence="2 3" key="1">
    <citation type="submission" date="2019-11" db="EMBL/GenBank/DDBJ databases">
        <title>Novel species isolated from a subtropical stream in China.</title>
        <authorList>
            <person name="Lu H."/>
        </authorList>
    </citation>
    <scope>NUCLEOTIDE SEQUENCE [LARGE SCALE GENOMIC DNA]</scope>
    <source>
        <strain evidence="2 3">FT92W</strain>
    </source>
</reference>